<dbReference type="SMART" id="SM00028">
    <property type="entry name" value="TPR"/>
    <property type="match status" value="3"/>
</dbReference>
<evidence type="ECO:0000256" key="5">
    <source>
        <dbReference type="SAM" id="Phobius"/>
    </source>
</evidence>
<feature type="transmembrane region" description="Helical" evidence="5">
    <location>
        <begin position="298"/>
        <end position="320"/>
    </location>
</feature>
<name>A0A517YUF0_9BACT</name>
<keyword evidence="2 5" id="KW-0812">Transmembrane</keyword>
<dbReference type="Pfam" id="PF04932">
    <property type="entry name" value="Wzy_C"/>
    <property type="match status" value="1"/>
</dbReference>
<comment type="subcellular location">
    <subcellularLocation>
        <location evidence="1">Membrane</location>
        <topology evidence="1">Multi-pass membrane protein</topology>
    </subcellularLocation>
</comment>
<keyword evidence="3 5" id="KW-1133">Transmembrane helix</keyword>
<feature type="transmembrane region" description="Helical" evidence="5">
    <location>
        <begin position="465"/>
        <end position="485"/>
    </location>
</feature>
<evidence type="ECO:0000256" key="3">
    <source>
        <dbReference type="ARBA" id="ARBA00022989"/>
    </source>
</evidence>
<keyword evidence="4 5" id="KW-0472">Membrane</keyword>
<dbReference type="GO" id="GO:0016874">
    <property type="term" value="F:ligase activity"/>
    <property type="evidence" value="ECO:0007669"/>
    <property type="project" value="UniProtKB-KW"/>
</dbReference>
<feature type="transmembrane region" description="Helical" evidence="5">
    <location>
        <begin position="545"/>
        <end position="566"/>
    </location>
</feature>
<gene>
    <name evidence="7" type="ORF">KS4_19240</name>
</gene>
<dbReference type="Gene3D" id="1.25.40.10">
    <property type="entry name" value="Tetratricopeptide repeat domain"/>
    <property type="match status" value="1"/>
</dbReference>
<dbReference type="Proteomes" id="UP000317369">
    <property type="component" value="Chromosome"/>
</dbReference>
<evidence type="ECO:0000256" key="1">
    <source>
        <dbReference type="ARBA" id="ARBA00004141"/>
    </source>
</evidence>
<feature type="transmembrane region" description="Helical" evidence="5">
    <location>
        <begin position="434"/>
        <end position="453"/>
    </location>
</feature>
<feature type="transmembrane region" description="Helical" evidence="5">
    <location>
        <begin position="62"/>
        <end position="82"/>
    </location>
</feature>
<protein>
    <submittedName>
        <fullName evidence="7">O-Antigen ligase</fullName>
    </submittedName>
</protein>
<reference evidence="7 8" key="1">
    <citation type="submission" date="2019-02" db="EMBL/GenBank/DDBJ databases">
        <title>Deep-cultivation of Planctomycetes and their phenomic and genomic characterization uncovers novel biology.</title>
        <authorList>
            <person name="Wiegand S."/>
            <person name="Jogler M."/>
            <person name="Boedeker C."/>
            <person name="Pinto D."/>
            <person name="Vollmers J."/>
            <person name="Rivas-Marin E."/>
            <person name="Kohn T."/>
            <person name="Peeters S.H."/>
            <person name="Heuer A."/>
            <person name="Rast P."/>
            <person name="Oberbeckmann S."/>
            <person name="Bunk B."/>
            <person name="Jeske O."/>
            <person name="Meyerdierks A."/>
            <person name="Storesund J.E."/>
            <person name="Kallscheuer N."/>
            <person name="Luecker S."/>
            <person name="Lage O.M."/>
            <person name="Pohl T."/>
            <person name="Merkel B.J."/>
            <person name="Hornburger P."/>
            <person name="Mueller R.-W."/>
            <person name="Bruemmer F."/>
            <person name="Labrenz M."/>
            <person name="Spormann A.M."/>
            <person name="Op den Camp H."/>
            <person name="Overmann J."/>
            <person name="Amann R."/>
            <person name="Jetten M.S.M."/>
            <person name="Mascher T."/>
            <person name="Medema M.H."/>
            <person name="Devos D.P."/>
            <person name="Kaster A.-K."/>
            <person name="Ovreas L."/>
            <person name="Rohde M."/>
            <person name="Galperin M.Y."/>
            <person name="Jogler C."/>
        </authorList>
    </citation>
    <scope>NUCLEOTIDE SEQUENCE [LARGE SCALE GENOMIC DNA]</scope>
    <source>
        <strain evidence="7 8">KS4</strain>
    </source>
</reference>
<feature type="transmembrane region" description="Helical" evidence="5">
    <location>
        <begin position="146"/>
        <end position="167"/>
    </location>
</feature>
<evidence type="ECO:0000256" key="4">
    <source>
        <dbReference type="ARBA" id="ARBA00023136"/>
    </source>
</evidence>
<feature type="transmembrane region" description="Helical" evidence="5">
    <location>
        <begin position="385"/>
        <end position="408"/>
    </location>
</feature>
<proteinExistence type="predicted"/>
<dbReference type="InterPro" id="IPR011990">
    <property type="entry name" value="TPR-like_helical_dom_sf"/>
</dbReference>
<keyword evidence="7" id="KW-0436">Ligase</keyword>
<dbReference type="InterPro" id="IPR051533">
    <property type="entry name" value="WaaL-like"/>
</dbReference>
<evidence type="ECO:0000313" key="7">
    <source>
        <dbReference type="EMBL" id="QDU33865.1"/>
    </source>
</evidence>
<accession>A0A517YUF0</accession>
<dbReference type="KEGG" id="pcor:KS4_19240"/>
<dbReference type="PANTHER" id="PTHR37422">
    <property type="entry name" value="TEICHURONIC ACID BIOSYNTHESIS PROTEIN TUAE"/>
    <property type="match status" value="1"/>
</dbReference>
<feature type="transmembrane region" description="Helical" evidence="5">
    <location>
        <begin position="218"/>
        <end position="238"/>
    </location>
</feature>
<feature type="transmembrane region" description="Helical" evidence="5">
    <location>
        <begin position="245"/>
        <end position="264"/>
    </location>
</feature>
<dbReference type="InterPro" id="IPR019734">
    <property type="entry name" value="TPR_rpt"/>
</dbReference>
<dbReference type="PANTHER" id="PTHR37422:SF13">
    <property type="entry name" value="LIPOPOLYSACCHARIDE BIOSYNTHESIS PROTEIN PA4999-RELATED"/>
    <property type="match status" value="1"/>
</dbReference>
<dbReference type="SUPFAM" id="SSF48452">
    <property type="entry name" value="TPR-like"/>
    <property type="match status" value="1"/>
</dbReference>
<keyword evidence="8" id="KW-1185">Reference proteome</keyword>
<feature type="transmembrane region" description="Helical" evidence="5">
    <location>
        <begin position="514"/>
        <end position="533"/>
    </location>
</feature>
<evidence type="ECO:0000256" key="2">
    <source>
        <dbReference type="ARBA" id="ARBA00022692"/>
    </source>
</evidence>
<feature type="transmembrane region" description="Helical" evidence="5">
    <location>
        <begin position="20"/>
        <end position="42"/>
    </location>
</feature>
<feature type="transmembrane region" description="Helical" evidence="5">
    <location>
        <begin position="118"/>
        <end position="139"/>
    </location>
</feature>
<dbReference type="OrthoDB" id="274640at2"/>
<evidence type="ECO:0000259" key="6">
    <source>
        <dbReference type="Pfam" id="PF04932"/>
    </source>
</evidence>
<evidence type="ECO:0000313" key="8">
    <source>
        <dbReference type="Proteomes" id="UP000317369"/>
    </source>
</evidence>
<feature type="transmembrane region" description="Helical" evidence="5">
    <location>
        <begin position="94"/>
        <end position="112"/>
    </location>
</feature>
<feature type="transmembrane region" description="Helical" evidence="5">
    <location>
        <begin position="270"/>
        <end position="286"/>
    </location>
</feature>
<sequence length="756" mass="83573">MRHILQNQPQPTIEQATPRLPIIASASLLITALLPAVAPFYASLYLDTLPDPNTPLITIPAFGPSAIVFLNLIAIIIAVFSIPLANRSGAKSFPLLNVFILIPIACLLYHATQSYDNALLASSWIAALTTALATLYLAQFQQVQKIIIAAFAALLIPYLLDSIWYLFVEQPLTVRTFIENEQAELLARGWEAGSTQHQLFLRRMQSPDALGSFGLSNVFGSILVTIILITTTLTLHALAQSNRKLARIIPLAIITLAGLFTLYYTHSKGALGVLPLGFLLLIAFFITSKKPFKSSKYLLTCLALAIVLFPFLLVIARGLLGAPETHEGERSLLFRYQYWLGSWNIYTDSITNILLGTGPDNFRFQYLIHKLPANPEDVISAHSIFIDYIATLGLAGILLTIAALSLIIKSIINFTQVLNTPEESQTSNPFTPRITLALATFIAALTLGLQFYITQPEQYADTAILWLISLIAFIATFFIITHALAIPTRIQSIALITAAVVILAHSQIEMTFFQFTSAPIAWLIITAAFASTIKPSKASRPKSNTRIALITTILLAITAIATFTLITRPINQYQTLLVNAESALHQRSYSRALDLLDKAAAEQPTANTAQKSRILVRSNIVLLYTQRNNKPSAIKYLNQAINNAQNYIIHAPGGAAPYRYLIQLYELANRENLLPNALNDSLHPATEAVNRSPYSLPDYLKLADIQYQLGDRTEAQNIYRHILSLNDQLYLDPGKQLTSNQLELVNSRLQFTPLEQ</sequence>
<organism evidence="7 8">
    <name type="scientific">Poriferisphaera corsica</name>
    <dbReference type="NCBI Taxonomy" id="2528020"/>
    <lineage>
        <taxon>Bacteria</taxon>
        <taxon>Pseudomonadati</taxon>
        <taxon>Planctomycetota</taxon>
        <taxon>Phycisphaerae</taxon>
        <taxon>Phycisphaerales</taxon>
        <taxon>Phycisphaeraceae</taxon>
        <taxon>Poriferisphaera</taxon>
    </lineage>
</organism>
<dbReference type="AlphaFoldDB" id="A0A517YUF0"/>
<dbReference type="GO" id="GO:0016020">
    <property type="term" value="C:membrane"/>
    <property type="evidence" value="ECO:0007669"/>
    <property type="project" value="UniProtKB-SubCell"/>
</dbReference>
<feature type="transmembrane region" description="Helical" evidence="5">
    <location>
        <begin position="492"/>
        <end position="508"/>
    </location>
</feature>
<feature type="domain" description="O-antigen ligase-related" evidence="6">
    <location>
        <begin position="255"/>
        <end position="400"/>
    </location>
</feature>
<dbReference type="InterPro" id="IPR007016">
    <property type="entry name" value="O-antigen_ligase-rel_domated"/>
</dbReference>
<dbReference type="EMBL" id="CP036425">
    <property type="protein sequence ID" value="QDU33865.1"/>
    <property type="molecule type" value="Genomic_DNA"/>
</dbReference>